<dbReference type="AlphaFoldDB" id="A0A8H5FGF5"/>
<organism evidence="3 4">
    <name type="scientific">Tetrapyrgos nigripes</name>
    <dbReference type="NCBI Taxonomy" id="182062"/>
    <lineage>
        <taxon>Eukaryota</taxon>
        <taxon>Fungi</taxon>
        <taxon>Dikarya</taxon>
        <taxon>Basidiomycota</taxon>
        <taxon>Agaricomycotina</taxon>
        <taxon>Agaricomycetes</taxon>
        <taxon>Agaricomycetidae</taxon>
        <taxon>Agaricales</taxon>
        <taxon>Marasmiineae</taxon>
        <taxon>Marasmiaceae</taxon>
        <taxon>Tetrapyrgos</taxon>
    </lineage>
</organism>
<feature type="transmembrane region" description="Helical" evidence="2">
    <location>
        <begin position="196"/>
        <end position="214"/>
    </location>
</feature>
<dbReference type="EMBL" id="JAACJM010000229">
    <property type="protein sequence ID" value="KAF5336265.1"/>
    <property type="molecule type" value="Genomic_DNA"/>
</dbReference>
<evidence type="ECO:0000256" key="1">
    <source>
        <dbReference type="SAM" id="MobiDB-lite"/>
    </source>
</evidence>
<accession>A0A8H5FGF5</accession>
<proteinExistence type="predicted"/>
<protein>
    <submittedName>
        <fullName evidence="3">Uncharacterized protein</fullName>
    </submittedName>
</protein>
<feature type="region of interest" description="Disordered" evidence="1">
    <location>
        <begin position="262"/>
        <end position="282"/>
    </location>
</feature>
<feature type="region of interest" description="Disordered" evidence="1">
    <location>
        <begin position="76"/>
        <end position="127"/>
    </location>
</feature>
<evidence type="ECO:0000313" key="4">
    <source>
        <dbReference type="Proteomes" id="UP000559256"/>
    </source>
</evidence>
<gene>
    <name evidence="3" type="ORF">D9758_016056</name>
</gene>
<keyword evidence="2" id="KW-0812">Transmembrane</keyword>
<feature type="compositionally biased region" description="Basic and acidic residues" evidence="1">
    <location>
        <begin position="271"/>
        <end position="282"/>
    </location>
</feature>
<evidence type="ECO:0000256" key="2">
    <source>
        <dbReference type="SAM" id="Phobius"/>
    </source>
</evidence>
<evidence type="ECO:0000313" key="3">
    <source>
        <dbReference type="EMBL" id="KAF5336265.1"/>
    </source>
</evidence>
<keyword evidence="2" id="KW-1133">Transmembrane helix</keyword>
<comment type="caution">
    <text evidence="3">The sequence shown here is derived from an EMBL/GenBank/DDBJ whole genome shotgun (WGS) entry which is preliminary data.</text>
</comment>
<feature type="transmembrane region" description="Helical" evidence="2">
    <location>
        <begin position="138"/>
        <end position="162"/>
    </location>
</feature>
<feature type="transmembrane region" description="Helical" evidence="2">
    <location>
        <begin position="339"/>
        <end position="361"/>
    </location>
</feature>
<dbReference type="Proteomes" id="UP000559256">
    <property type="component" value="Unassembled WGS sequence"/>
</dbReference>
<feature type="compositionally biased region" description="Polar residues" evidence="1">
    <location>
        <begin position="86"/>
        <end position="124"/>
    </location>
</feature>
<name>A0A8H5FGF5_9AGAR</name>
<sequence length="369" mass="39867">MSFWSRDETNSSQTPPPTWSDRKKSRFLTRQTEDETAIDPSSSSSPWVGSIRHPFVEASSTFPYTYTSDTTPSNPVSIGSAIPSPTLATSTTSVLPKSTTRVPESRLRSTATDAYAQSNPQSLLSRDPSSHQSVLQKLLGTLALCTVFLPVFPLLATTYMVLGHSILRAAHHHSDSTPNPTSYHAVPLSSSAKSGAVGGIILALPILILLYPFLHSTPIFISFSLPTPAHVIQSVSQTNSSRPDDFFDDESEKRVVVFGRRRSTRRHQHHHGQDGQYGHHRDEGASKTMRTIGFAVLLILVFLFGSISGPLGYGCLHAANDGRYNSQTILSGRHAAEAGLVGGVVLGSVLVGMGLGLAILARSYFVDEE</sequence>
<feature type="region of interest" description="Disordered" evidence="1">
    <location>
        <begin position="1"/>
        <end position="46"/>
    </location>
</feature>
<feature type="transmembrane region" description="Helical" evidence="2">
    <location>
        <begin position="294"/>
        <end position="319"/>
    </location>
</feature>
<keyword evidence="2" id="KW-0472">Membrane</keyword>
<reference evidence="3 4" key="1">
    <citation type="journal article" date="2020" name="ISME J.">
        <title>Uncovering the hidden diversity of litter-decomposition mechanisms in mushroom-forming fungi.</title>
        <authorList>
            <person name="Floudas D."/>
            <person name="Bentzer J."/>
            <person name="Ahren D."/>
            <person name="Johansson T."/>
            <person name="Persson P."/>
            <person name="Tunlid A."/>
        </authorList>
    </citation>
    <scope>NUCLEOTIDE SEQUENCE [LARGE SCALE GENOMIC DNA]</scope>
    <source>
        <strain evidence="3 4">CBS 291.85</strain>
    </source>
</reference>
<keyword evidence="4" id="KW-1185">Reference proteome</keyword>